<dbReference type="Proteomes" id="UP000016666">
    <property type="component" value="Chromosome 26"/>
</dbReference>
<dbReference type="Gene3D" id="2.130.10.10">
    <property type="entry name" value="YVTN repeat-like/Quinoprotein amine dehydrogenase"/>
    <property type="match status" value="1"/>
</dbReference>
<keyword evidence="7" id="KW-0963">Cytoplasm</keyword>
<dbReference type="SUPFAM" id="SSF75011">
    <property type="entry name" value="3-carboxy-cis,cis-mucoante lactonizing enzyme"/>
    <property type="match status" value="1"/>
</dbReference>
<keyword evidence="7" id="KW-0653">Protein transport</keyword>
<evidence type="ECO:0000256" key="5">
    <source>
        <dbReference type="ARBA" id="ARBA00023266"/>
    </source>
</evidence>
<dbReference type="InterPro" id="IPR015943">
    <property type="entry name" value="WD40/YVTN_repeat-like_dom_sf"/>
</dbReference>
<reference evidence="8" key="3">
    <citation type="submission" date="2025-09" db="UniProtKB">
        <authorList>
            <consortium name="Ensembl"/>
        </authorList>
    </citation>
    <scope>IDENTIFICATION</scope>
</reference>
<keyword evidence="7" id="KW-0560">Oxidoreductase</keyword>
<evidence type="ECO:0000256" key="6">
    <source>
        <dbReference type="ARBA" id="ARBA00047539"/>
    </source>
</evidence>
<dbReference type="Ensembl" id="ENSAPLT00000026477.1">
    <property type="protein sequence ID" value="ENSAPLP00000030443.1"/>
    <property type="gene ID" value="ENSAPLG00000010148.2"/>
</dbReference>
<dbReference type="Pfam" id="PF05694">
    <property type="entry name" value="SBP56"/>
    <property type="match status" value="1"/>
</dbReference>
<dbReference type="GO" id="GO:0015031">
    <property type="term" value="P:protein transport"/>
    <property type="evidence" value="ECO:0007669"/>
    <property type="project" value="UniProtKB-UniRule"/>
</dbReference>
<organism evidence="8 9">
    <name type="scientific">Anas platyrhynchos platyrhynchos</name>
    <name type="common">Northern mallard</name>
    <dbReference type="NCBI Taxonomy" id="8840"/>
    <lineage>
        <taxon>Eukaryota</taxon>
        <taxon>Metazoa</taxon>
        <taxon>Chordata</taxon>
        <taxon>Craniata</taxon>
        <taxon>Vertebrata</taxon>
        <taxon>Euteleostomi</taxon>
        <taxon>Archelosauria</taxon>
        <taxon>Archosauria</taxon>
        <taxon>Dinosauria</taxon>
        <taxon>Saurischia</taxon>
        <taxon>Theropoda</taxon>
        <taxon>Coelurosauria</taxon>
        <taxon>Aves</taxon>
        <taxon>Neognathae</taxon>
        <taxon>Galloanserae</taxon>
        <taxon>Anseriformes</taxon>
        <taxon>Anatidae</taxon>
        <taxon>Anatinae</taxon>
        <taxon>Anas</taxon>
    </lineage>
</organism>
<accession>A0A493TX20</accession>
<dbReference type="STRING" id="8840.ENSAPLP00000030443"/>
<name>A0A493TX20_ANAPP</name>
<dbReference type="GO" id="GO:0018549">
    <property type="term" value="F:methanethiol oxidase activity"/>
    <property type="evidence" value="ECO:0007669"/>
    <property type="project" value="UniProtKB-UniRule"/>
</dbReference>
<keyword evidence="5 7" id="KW-0711">Selenium</keyword>
<keyword evidence="7" id="KW-0472">Membrane</keyword>
<evidence type="ECO:0000313" key="8">
    <source>
        <dbReference type="Ensembl" id="ENSAPLP00000030443.1"/>
    </source>
</evidence>
<dbReference type="PANTHER" id="PTHR23300:SF0">
    <property type="entry name" value="METHANETHIOL OXIDASE"/>
    <property type="match status" value="1"/>
</dbReference>
<keyword evidence="7" id="KW-0539">Nucleus</keyword>
<evidence type="ECO:0000256" key="3">
    <source>
        <dbReference type="ARBA" id="ARBA00012510"/>
    </source>
</evidence>
<comment type="subcellular location">
    <subcellularLocation>
        <location evidence="7">Nucleus</location>
    </subcellularLocation>
    <subcellularLocation>
        <location evidence="7">Cytoplasm</location>
        <location evidence="7">Cytosol</location>
    </subcellularLocation>
    <subcellularLocation>
        <location evidence="7">Membrane</location>
        <topology evidence="7">Peripheral membrane protein</topology>
    </subcellularLocation>
    <text evidence="7">May associate with Golgi membrane. May associate with the membrane of autophagosomes.</text>
</comment>
<evidence type="ECO:0000256" key="4">
    <source>
        <dbReference type="ARBA" id="ARBA00015601"/>
    </source>
</evidence>
<comment type="catalytic activity">
    <reaction evidence="6 7">
        <text>methanethiol + O2 + H2O = hydrogen sulfide + formaldehyde + H2O2 + H(+)</text>
        <dbReference type="Rhea" id="RHEA:11812"/>
        <dbReference type="ChEBI" id="CHEBI:15377"/>
        <dbReference type="ChEBI" id="CHEBI:15378"/>
        <dbReference type="ChEBI" id="CHEBI:15379"/>
        <dbReference type="ChEBI" id="CHEBI:16007"/>
        <dbReference type="ChEBI" id="CHEBI:16240"/>
        <dbReference type="ChEBI" id="CHEBI:16842"/>
        <dbReference type="ChEBI" id="CHEBI:29919"/>
        <dbReference type="EC" id="1.8.3.4"/>
    </reaction>
</comment>
<evidence type="ECO:0000256" key="7">
    <source>
        <dbReference type="RuleBase" id="RU369071"/>
    </source>
</evidence>
<keyword evidence="7" id="KW-0007">Acetylation</keyword>
<keyword evidence="7" id="KW-0813">Transport</keyword>
<comment type="similarity">
    <text evidence="2 7">Belongs to the selenium-binding protein family.</text>
</comment>
<comment type="pathway">
    <text evidence="1 7">Organosulfur degradation.</text>
</comment>
<dbReference type="EC" id="1.8.3.4" evidence="3 7"/>
<comment type="function">
    <text evidence="7">Catalyzes the oxidation of methanethiol, an organosulfur compound known to be produced in substantial amounts by gut bacteria. Selenium-binding protein which may be involved in the sensing of reactive xenobiotics in the cytoplasm. May be involved in intra-Golgi protein transport.</text>
</comment>
<dbReference type="GeneTree" id="ENSGT00390000014244"/>
<dbReference type="PANTHER" id="PTHR23300">
    <property type="entry name" value="METHANETHIOL OXIDASE"/>
    <property type="match status" value="1"/>
</dbReference>
<protein>
    <recommendedName>
        <fullName evidence="4 7">Methanethiol oxidase</fullName>
        <shortName evidence="7">MTO</shortName>
        <ecNumber evidence="3 7">1.8.3.4</ecNumber>
    </recommendedName>
    <alternativeName>
        <fullName evidence="7">Selenium-binding protein 1</fullName>
    </alternativeName>
</protein>
<dbReference type="GO" id="GO:0008430">
    <property type="term" value="F:selenium binding"/>
    <property type="evidence" value="ECO:0007669"/>
    <property type="project" value="UniProtKB-UniRule"/>
</dbReference>
<keyword evidence="9" id="KW-1185">Reference proteome</keyword>
<evidence type="ECO:0000313" key="9">
    <source>
        <dbReference type="Proteomes" id="UP000016666"/>
    </source>
</evidence>
<dbReference type="InterPro" id="IPR008826">
    <property type="entry name" value="Se-bd"/>
</dbReference>
<dbReference type="GO" id="GO:0005829">
    <property type="term" value="C:cytosol"/>
    <property type="evidence" value="ECO:0007669"/>
    <property type="project" value="UniProtKB-SubCell"/>
</dbReference>
<proteinExistence type="inferred from homology"/>
<reference evidence="8" key="2">
    <citation type="submission" date="2025-08" db="UniProtKB">
        <authorList>
            <consortium name="Ensembl"/>
        </authorList>
    </citation>
    <scope>IDENTIFICATION</scope>
</reference>
<reference evidence="8 9" key="1">
    <citation type="submission" date="2017-10" db="EMBL/GenBank/DDBJ databases">
        <title>A new Pekin duck reference genome.</title>
        <authorList>
            <person name="Hou Z.-C."/>
            <person name="Zhou Z.-K."/>
            <person name="Zhu F."/>
            <person name="Hou S.-S."/>
        </authorList>
    </citation>
    <scope>NUCLEOTIDE SEQUENCE [LARGE SCALE GENOMIC DNA]</scope>
</reference>
<dbReference type="GO" id="GO:0016020">
    <property type="term" value="C:membrane"/>
    <property type="evidence" value="ECO:0007669"/>
    <property type="project" value="UniProtKB-SubCell"/>
</dbReference>
<sequence length="504" mass="56718">MLRSGFLVTSEEESQFVDLEIKKKKKKSISILTSFFYKVVCSNTLNKTSTLKGPREEILYLPCIYRNTGIEKPDYLATVDVDPKSPHYCQVIHRLPMPNLKDELHHSGWNACSSCYGDASKRRNRLILPSLISSRIYVVDVGTDPKAPRIHKVVEPVELFWKGNVANPHTSHCLGNGDILISCLGDPSGNGKGGFLLLDGETFEVKGNWEKGEKVPPFGYDFWYQPRHNVLMSTEWGAPKVLANGFNPADVEKGHYGRHINVWDWNSHTYIQKIDLGKDSIPLEIRFLHNPDAAEGFVGCALNSTVHRFYKTEKGNWAAEKVIEVPSKKVQGWLLPDMPGLITDVLISLDDRFLYFSNWLHGDIRQYDISNTRKPKLVGQVFLGGSIIKGGPVTVVEDKELQCQPEPFVIKGKRVQGGPQMIQLSLDGKRLYVTSSLYSGWDKQFYPDLVKEGSVMLQVDVDTERGGLKVNKNFLVDFGKEPDGPVLAHEIRYPGGDNTSDIWI</sequence>
<evidence type="ECO:0000256" key="1">
    <source>
        <dbReference type="ARBA" id="ARBA00005177"/>
    </source>
</evidence>
<dbReference type="AlphaFoldDB" id="A0A493TX20"/>
<dbReference type="GO" id="GO:0005634">
    <property type="term" value="C:nucleus"/>
    <property type="evidence" value="ECO:0007669"/>
    <property type="project" value="UniProtKB-SubCell"/>
</dbReference>
<evidence type="ECO:0000256" key="2">
    <source>
        <dbReference type="ARBA" id="ARBA00005606"/>
    </source>
</evidence>